<gene>
    <name evidence="1" type="ORF">BELL_0720g00020</name>
</gene>
<dbReference type="Proteomes" id="UP000297229">
    <property type="component" value="Unassembled WGS sequence"/>
</dbReference>
<keyword evidence="2" id="KW-1185">Reference proteome</keyword>
<organism evidence="1 2">
    <name type="scientific">Botrytis elliptica</name>
    <dbReference type="NCBI Taxonomy" id="278938"/>
    <lineage>
        <taxon>Eukaryota</taxon>
        <taxon>Fungi</taxon>
        <taxon>Dikarya</taxon>
        <taxon>Ascomycota</taxon>
        <taxon>Pezizomycotina</taxon>
        <taxon>Leotiomycetes</taxon>
        <taxon>Helotiales</taxon>
        <taxon>Sclerotiniaceae</taxon>
        <taxon>Botrytis</taxon>
    </lineage>
</organism>
<comment type="caution">
    <text evidence="1">The sequence shown here is derived from an EMBL/GenBank/DDBJ whole genome shotgun (WGS) entry which is preliminary data.</text>
</comment>
<name>A0A4Z1JA98_9HELO</name>
<accession>A0A4Z1JA98</accession>
<evidence type="ECO:0000313" key="1">
    <source>
        <dbReference type="EMBL" id="TGO70478.1"/>
    </source>
</evidence>
<dbReference type="AlphaFoldDB" id="A0A4Z1JA98"/>
<sequence length="64" mass="7031">MEGLASSSDPPVPAFPLARWGSECPRFPATPLTFRRFSSAGNIHFLGTSAFTDWELVDRLKSTC</sequence>
<proteinExistence type="predicted"/>
<evidence type="ECO:0000313" key="2">
    <source>
        <dbReference type="Proteomes" id="UP000297229"/>
    </source>
</evidence>
<protein>
    <submittedName>
        <fullName evidence="1">Uncharacterized protein</fullName>
    </submittedName>
</protein>
<reference evidence="1 2" key="1">
    <citation type="submission" date="2017-12" db="EMBL/GenBank/DDBJ databases">
        <title>Comparative genomics of Botrytis spp.</title>
        <authorList>
            <person name="Valero-Jimenez C.A."/>
            <person name="Tapia P."/>
            <person name="Veloso J."/>
            <person name="Silva-Moreno E."/>
            <person name="Staats M."/>
            <person name="Valdes J.H."/>
            <person name="Van Kan J.A.L."/>
        </authorList>
    </citation>
    <scope>NUCLEOTIDE SEQUENCE [LARGE SCALE GENOMIC DNA]</scope>
    <source>
        <strain evidence="1 2">Be9601</strain>
    </source>
</reference>
<dbReference type="EMBL" id="PQXM01000718">
    <property type="protein sequence ID" value="TGO70478.1"/>
    <property type="molecule type" value="Genomic_DNA"/>
</dbReference>